<dbReference type="RefSeq" id="WP_099215464.1">
    <property type="nucleotide sequence ID" value="NZ_JAUYVU010000012.1"/>
</dbReference>
<keyword evidence="4" id="KW-1185">Reference proteome</keyword>
<dbReference type="EMBL" id="PDUU01000008">
    <property type="protein sequence ID" value="PHN97248.1"/>
    <property type="molecule type" value="Genomic_DNA"/>
</dbReference>
<proteinExistence type="predicted"/>
<organism evidence="2 3">
    <name type="scientific">Tenacibaculum discolor</name>
    <dbReference type="NCBI Taxonomy" id="361581"/>
    <lineage>
        <taxon>Bacteria</taxon>
        <taxon>Pseudomonadati</taxon>
        <taxon>Bacteroidota</taxon>
        <taxon>Flavobacteriia</taxon>
        <taxon>Flavobacteriales</taxon>
        <taxon>Flavobacteriaceae</taxon>
        <taxon>Tenacibaculum</taxon>
    </lineage>
</organism>
<reference evidence="2" key="2">
    <citation type="submission" date="2017-10" db="EMBL/GenBank/DDBJ databases">
        <authorList>
            <person name="Enke T.N."/>
            <person name="Cordero O.X."/>
        </authorList>
    </citation>
    <scope>NUCLEOTIDE SEQUENCE</scope>
    <source>
        <strain evidence="2">4G03</strain>
    </source>
</reference>
<reference evidence="2 3" key="1">
    <citation type="journal article" date="2016" name="Nat. Commun.">
        <title>Microbial interactions lead to rapid micro-scale successions on model marine particles.</title>
        <authorList>
            <person name="Datta M.S."/>
            <person name="Sliwerska E."/>
            <person name="Gore J."/>
            <person name="Polz M.F."/>
            <person name="Cordero O.X."/>
        </authorList>
    </citation>
    <scope>NUCLEOTIDE SEQUENCE [LARGE SCALE GENOMIC DNA]</scope>
    <source>
        <strain evidence="2 3">4G03</strain>
    </source>
</reference>
<reference evidence="1 4" key="3">
    <citation type="submission" date="2023-07" db="EMBL/GenBank/DDBJ databases">
        <title>Genome content predicts the carbon catabolic preferences of heterotrophic bacteria.</title>
        <authorList>
            <person name="Gralka M."/>
        </authorList>
    </citation>
    <scope>NUCLEOTIDE SEQUENCE [LARGE SCALE GENOMIC DNA]</scope>
    <source>
        <strain evidence="1 4">4G03</strain>
    </source>
</reference>
<evidence type="ECO:0000313" key="1">
    <source>
        <dbReference type="EMBL" id="MDP2542617.1"/>
    </source>
</evidence>
<dbReference type="AlphaFoldDB" id="A0A2G1BTB1"/>
<gene>
    <name evidence="2" type="ORF">CSC81_09175</name>
    <name evidence="1" type="ORF">Q8W23_14145</name>
</gene>
<name>A0A2G1BTB1_9FLAO</name>
<sequence length="100" mass="11864">MFLINALAKPKKSSEHYDEVIGAYVSLYIDYKDIEGAMRLAKFYIKNEDWKVVEIEDEYFTLDSINDVEDDEQKELYEEAVEYGYSIIFNCYEEEGEDED</sequence>
<evidence type="ECO:0000313" key="3">
    <source>
        <dbReference type="Proteomes" id="UP000222163"/>
    </source>
</evidence>
<evidence type="ECO:0000313" key="4">
    <source>
        <dbReference type="Proteomes" id="UP001242342"/>
    </source>
</evidence>
<accession>A0A497YRQ0</accession>
<protein>
    <submittedName>
        <fullName evidence="2">Uncharacterized protein</fullName>
    </submittedName>
</protein>
<dbReference type="Proteomes" id="UP001242342">
    <property type="component" value="Unassembled WGS sequence"/>
</dbReference>
<comment type="caution">
    <text evidence="2">The sequence shown here is derived from an EMBL/GenBank/DDBJ whole genome shotgun (WGS) entry which is preliminary data.</text>
</comment>
<dbReference type="Proteomes" id="UP000222163">
    <property type="component" value="Unassembled WGS sequence"/>
</dbReference>
<evidence type="ECO:0000313" key="2">
    <source>
        <dbReference type="EMBL" id="PHN97248.1"/>
    </source>
</evidence>
<dbReference type="EMBL" id="JAUYVU010000012">
    <property type="protein sequence ID" value="MDP2542617.1"/>
    <property type="molecule type" value="Genomic_DNA"/>
</dbReference>
<accession>A0A2G1BTB1</accession>